<evidence type="ECO:0000259" key="1">
    <source>
        <dbReference type="PROSITE" id="PS51186"/>
    </source>
</evidence>
<name>A0A2Z2KRE4_9BACL</name>
<dbReference type="OrthoDB" id="1902458at2"/>
<gene>
    <name evidence="2" type="ORF">B9T62_26675</name>
</gene>
<sequence length="201" mass="22570">MNVRVKVTDPKDAYLIKNMYPLYLHDLAGHYGPVPGHLPNRHSIFEDSEDYVTLQDQYDVQNIWWEKPGCLYPHLILADDLPVGFALIATPPHCAPGVDYFVNDFFVMNPFRGQGIAEAAAASVFDSFRGSWQLFTNPSAKNSTAQAFWRRTVSNYTQGQYEEYQGNTFDGDKLVFSFSNHHSQAADRGAAISADLTLLAD</sequence>
<organism evidence="2 3">
    <name type="scientific">Paenibacillus donghaensis</name>
    <dbReference type="NCBI Taxonomy" id="414771"/>
    <lineage>
        <taxon>Bacteria</taxon>
        <taxon>Bacillati</taxon>
        <taxon>Bacillota</taxon>
        <taxon>Bacilli</taxon>
        <taxon>Bacillales</taxon>
        <taxon>Paenibacillaceae</taxon>
        <taxon>Paenibacillus</taxon>
    </lineage>
</organism>
<feature type="domain" description="N-acetyltransferase" evidence="1">
    <location>
        <begin position="29"/>
        <end position="181"/>
    </location>
</feature>
<accession>A0A2Z2KRE4</accession>
<dbReference type="PROSITE" id="PS51186">
    <property type="entry name" value="GNAT"/>
    <property type="match status" value="1"/>
</dbReference>
<dbReference type="InterPro" id="IPR000182">
    <property type="entry name" value="GNAT_dom"/>
</dbReference>
<dbReference type="SUPFAM" id="SSF55729">
    <property type="entry name" value="Acyl-CoA N-acyltransferases (Nat)"/>
    <property type="match status" value="1"/>
</dbReference>
<evidence type="ECO:0000313" key="3">
    <source>
        <dbReference type="Proteomes" id="UP000249890"/>
    </source>
</evidence>
<dbReference type="InterPro" id="IPR016181">
    <property type="entry name" value="Acyl_CoA_acyltransferase"/>
</dbReference>
<proteinExistence type="predicted"/>
<dbReference type="EMBL" id="CP021780">
    <property type="protein sequence ID" value="ASA26493.1"/>
    <property type="molecule type" value="Genomic_DNA"/>
</dbReference>
<evidence type="ECO:0000313" key="2">
    <source>
        <dbReference type="EMBL" id="ASA26493.1"/>
    </source>
</evidence>
<dbReference type="GO" id="GO:0016747">
    <property type="term" value="F:acyltransferase activity, transferring groups other than amino-acyl groups"/>
    <property type="evidence" value="ECO:0007669"/>
    <property type="project" value="InterPro"/>
</dbReference>
<dbReference type="AlphaFoldDB" id="A0A2Z2KRE4"/>
<protein>
    <recommendedName>
        <fullName evidence="1">N-acetyltransferase domain-containing protein</fullName>
    </recommendedName>
</protein>
<dbReference type="Gene3D" id="3.40.630.30">
    <property type="match status" value="1"/>
</dbReference>
<keyword evidence="3" id="KW-1185">Reference proteome</keyword>
<dbReference type="KEGG" id="pdh:B9T62_26675"/>
<dbReference type="Proteomes" id="UP000249890">
    <property type="component" value="Chromosome"/>
</dbReference>
<dbReference type="Pfam" id="PF00583">
    <property type="entry name" value="Acetyltransf_1"/>
    <property type="match status" value="1"/>
</dbReference>
<reference evidence="2 3" key="1">
    <citation type="submission" date="2017-06" db="EMBL/GenBank/DDBJ databases">
        <title>Complete genome sequence of Paenibacillus donghaensis KCTC 13049T isolated from East Sea sediment, South Korea.</title>
        <authorList>
            <person name="Jung B.K."/>
            <person name="Hong S.-J."/>
            <person name="Shin J.-H."/>
        </authorList>
    </citation>
    <scope>NUCLEOTIDE SEQUENCE [LARGE SCALE GENOMIC DNA]</scope>
    <source>
        <strain evidence="2 3">KCTC 13049</strain>
    </source>
</reference>